<dbReference type="Proteomes" id="UP001500893">
    <property type="component" value="Unassembled WGS sequence"/>
</dbReference>
<proteinExistence type="predicted"/>
<dbReference type="Gene3D" id="1.10.357.10">
    <property type="entry name" value="Tetracycline Repressor, domain 2"/>
    <property type="match status" value="1"/>
</dbReference>
<dbReference type="PANTHER" id="PTHR30055">
    <property type="entry name" value="HTH-TYPE TRANSCRIPTIONAL REGULATOR RUTR"/>
    <property type="match status" value="1"/>
</dbReference>
<dbReference type="PROSITE" id="PS01081">
    <property type="entry name" value="HTH_TETR_1"/>
    <property type="match status" value="1"/>
</dbReference>
<keyword evidence="2 4" id="KW-0238">DNA-binding</keyword>
<sequence>MGEMGLRERKKRQMYQDVSDIAVRLFLERGFDAVSVAEVAAAAGISKPTLFRYFPAKEDLVLHRIADHETEAARVAAGAADPVDALRRNFLAGLERRDPVTGLNGHPAVLAFHALLYGTPSLVARAYAHLERSEAALAEVLGGGLDGRLAAGQIIAVQRILAQENWRRIAAGEPVEEVAPDAVRAAERAFRRLAEGLPELRPRR</sequence>
<feature type="DNA-binding region" description="H-T-H motif" evidence="4">
    <location>
        <begin position="35"/>
        <end position="54"/>
    </location>
</feature>
<dbReference type="RefSeq" id="WP_345058737.1">
    <property type="nucleotide sequence ID" value="NZ_BAAAVM010000127.1"/>
</dbReference>
<evidence type="ECO:0000313" key="6">
    <source>
        <dbReference type="EMBL" id="GAA2777015.1"/>
    </source>
</evidence>
<evidence type="ECO:0000259" key="5">
    <source>
        <dbReference type="PROSITE" id="PS50977"/>
    </source>
</evidence>
<keyword evidence="7" id="KW-1185">Reference proteome</keyword>
<dbReference type="InterPro" id="IPR050109">
    <property type="entry name" value="HTH-type_TetR-like_transc_reg"/>
</dbReference>
<dbReference type="InterPro" id="IPR023772">
    <property type="entry name" value="DNA-bd_HTH_TetR-type_CS"/>
</dbReference>
<evidence type="ECO:0000256" key="2">
    <source>
        <dbReference type="ARBA" id="ARBA00023125"/>
    </source>
</evidence>
<comment type="caution">
    <text evidence="6">The sequence shown here is derived from an EMBL/GenBank/DDBJ whole genome shotgun (WGS) entry which is preliminary data.</text>
</comment>
<gene>
    <name evidence="6" type="ORF">GCM10010521_64720</name>
</gene>
<organism evidence="6 7">
    <name type="scientific">Streptomyces rameus</name>
    <dbReference type="NCBI Taxonomy" id="68261"/>
    <lineage>
        <taxon>Bacteria</taxon>
        <taxon>Bacillati</taxon>
        <taxon>Actinomycetota</taxon>
        <taxon>Actinomycetes</taxon>
        <taxon>Kitasatosporales</taxon>
        <taxon>Streptomycetaceae</taxon>
        <taxon>Streptomyces</taxon>
    </lineage>
</organism>
<dbReference type="Pfam" id="PF00440">
    <property type="entry name" value="TetR_N"/>
    <property type="match status" value="1"/>
</dbReference>
<evidence type="ECO:0000256" key="3">
    <source>
        <dbReference type="ARBA" id="ARBA00023163"/>
    </source>
</evidence>
<evidence type="ECO:0000256" key="1">
    <source>
        <dbReference type="ARBA" id="ARBA00023015"/>
    </source>
</evidence>
<dbReference type="SUPFAM" id="SSF46689">
    <property type="entry name" value="Homeodomain-like"/>
    <property type="match status" value="1"/>
</dbReference>
<reference evidence="6 7" key="1">
    <citation type="journal article" date="2019" name="Int. J. Syst. Evol. Microbiol.">
        <title>The Global Catalogue of Microorganisms (GCM) 10K type strain sequencing project: providing services to taxonomists for standard genome sequencing and annotation.</title>
        <authorList>
            <consortium name="The Broad Institute Genomics Platform"/>
            <consortium name="The Broad Institute Genome Sequencing Center for Infectious Disease"/>
            <person name="Wu L."/>
            <person name="Ma J."/>
        </authorList>
    </citation>
    <scope>NUCLEOTIDE SEQUENCE [LARGE SCALE GENOMIC DNA]</scope>
    <source>
        <strain evidence="6 7">JCM 11574</strain>
    </source>
</reference>
<dbReference type="PANTHER" id="PTHR30055:SF234">
    <property type="entry name" value="HTH-TYPE TRANSCRIPTIONAL REGULATOR BETI"/>
    <property type="match status" value="1"/>
</dbReference>
<dbReference type="InterPro" id="IPR001647">
    <property type="entry name" value="HTH_TetR"/>
</dbReference>
<keyword evidence="1" id="KW-0805">Transcription regulation</keyword>
<dbReference type="InterPro" id="IPR009057">
    <property type="entry name" value="Homeodomain-like_sf"/>
</dbReference>
<feature type="domain" description="HTH tetR-type" evidence="5">
    <location>
        <begin position="12"/>
        <end position="72"/>
    </location>
</feature>
<dbReference type="PRINTS" id="PR00455">
    <property type="entry name" value="HTHTETR"/>
</dbReference>
<dbReference type="EMBL" id="BAAAVM010000127">
    <property type="protein sequence ID" value="GAA2777015.1"/>
    <property type="molecule type" value="Genomic_DNA"/>
</dbReference>
<dbReference type="PROSITE" id="PS50977">
    <property type="entry name" value="HTH_TETR_2"/>
    <property type="match status" value="1"/>
</dbReference>
<protein>
    <submittedName>
        <fullName evidence="6">TetR family transcriptional regulator</fullName>
    </submittedName>
</protein>
<keyword evidence="3" id="KW-0804">Transcription</keyword>
<evidence type="ECO:0000256" key="4">
    <source>
        <dbReference type="PROSITE-ProRule" id="PRU00335"/>
    </source>
</evidence>
<accession>A0ABN3V782</accession>
<evidence type="ECO:0000313" key="7">
    <source>
        <dbReference type="Proteomes" id="UP001500893"/>
    </source>
</evidence>
<name>A0ABN3V782_9ACTN</name>